<dbReference type="CDD" id="cd17546">
    <property type="entry name" value="REC_hyHK_CKI1_RcsC-like"/>
    <property type="match status" value="1"/>
</dbReference>
<sequence length="117" mass="12568">MAKVLIADDDFISLEVLQTMVAREGIEVTTAKTGDEALEKALSQNFDLVLLDYEMPGLTGAQVAAKLQDANYTAPLVAVTGHQSATELSACRDAGMVATIHKPIAPDALEELLKRWL</sequence>
<dbReference type="InterPro" id="IPR050595">
    <property type="entry name" value="Bact_response_regulator"/>
</dbReference>
<dbReference type="Proteomes" id="UP000194450">
    <property type="component" value="Unassembled WGS sequence"/>
</dbReference>
<feature type="domain" description="Response regulatory" evidence="3">
    <location>
        <begin position="3"/>
        <end position="117"/>
    </location>
</feature>
<dbReference type="InterPro" id="IPR001789">
    <property type="entry name" value="Sig_transdc_resp-reg_receiver"/>
</dbReference>
<evidence type="ECO:0000256" key="2">
    <source>
        <dbReference type="PROSITE-ProRule" id="PRU00169"/>
    </source>
</evidence>
<keyword evidence="5" id="KW-1185">Reference proteome</keyword>
<organism evidence="4 5">
    <name type="scientific">Pseudidiomarina planktonica</name>
    <dbReference type="NCBI Taxonomy" id="1323738"/>
    <lineage>
        <taxon>Bacteria</taxon>
        <taxon>Pseudomonadati</taxon>
        <taxon>Pseudomonadota</taxon>
        <taxon>Gammaproteobacteria</taxon>
        <taxon>Alteromonadales</taxon>
        <taxon>Idiomarinaceae</taxon>
        <taxon>Pseudidiomarina</taxon>
    </lineage>
</organism>
<protein>
    <submittedName>
        <fullName evidence="4">Response regulator receiver domain-containing protein</fullName>
    </submittedName>
</protein>
<dbReference type="OrthoDB" id="9800897at2"/>
<keyword evidence="1 2" id="KW-0597">Phosphoprotein</keyword>
<dbReference type="RefSeq" id="WP_086434657.1">
    <property type="nucleotide sequence ID" value="NZ_FXWH01000001.1"/>
</dbReference>
<reference evidence="5" key="1">
    <citation type="submission" date="2017-04" db="EMBL/GenBank/DDBJ databases">
        <authorList>
            <person name="Varghese N."/>
            <person name="Submissions S."/>
        </authorList>
    </citation>
    <scope>NUCLEOTIDE SEQUENCE [LARGE SCALE GENOMIC DNA]</scope>
</reference>
<dbReference type="SMART" id="SM00448">
    <property type="entry name" value="REC"/>
    <property type="match status" value="1"/>
</dbReference>
<proteinExistence type="predicted"/>
<evidence type="ECO:0000313" key="4">
    <source>
        <dbReference type="EMBL" id="SMQ67700.1"/>
    </source>
</evidence>
<evidence type="ECO:0000313" key="5">
    <source>
        <dbReference type="Proteomes" id="UP000194450"/>
    </source>
</evidence>
<evidence type="ECO:0000259" key="3">
    <source>
        <dbReference type="PROSITE" id="PS50110"/>
    </source>
</evidence>
<dbReference type="Gene3D" id="3.40.50.2300">
    <property type="match status" value="1"/>
</dbReference>
<dbReference type="InterPro" id="IPR011006">
    <property type="entry name" value="CheY-like_superfamily"/>
</dbReference>
<dbReference type="SUPFAM" id="SSF52172">
    <property type="entry name" value="CheY-like"/>
    <property type="match status" value="1"/>
</dbReference>
<feature type="modified residue" description="4-aspartylphosphate" evidence="2">
    <location>
        <position position="52"/>
    </location>
</feature>
<dbReference type="EMBL" id="FXWH01000001">
    <property type="protein sequence ID" value="SMQ67700.1"/>
    <property type="molecule type" value="Genomic_DNA"/>
</dbReference>
<gene>
    <name evidence="4" type="ORF">SAMN06297229_1612</name>
</gene>
<name>A0A1Y6F316_9GAMM</name>
<dbReference type="PANTHER" id="PTHR44591:SF3">
    <property type="entry name" value="RESPONSE REGULATORY DOMAIN-CONTAINING PROTEIN"/>
    <property type="match status" value="1"/>
</dbReference>
<dbReference type="Pfam" id="PF00072">
    <property type="entry name" value="Response_reg"/>
    <property type="match status" value="1"/>
</dbReference>
<dbReference type="GO" id="GO:0000160">
    <property type="term" value="P:phosphorelay signal transduction system"/>
    <property type="evidence" value="ECO:0007669"/>
    <property type="project" value="InterPro"/>
</dbReference>
<dbReference type="AlphaFoldDB" id="A0A1Y6F316"/>
<dbReference type="PROSITE" id="PS50110">
    <property type="entry name" value="RESPONSE_REGULATORY"/>
    <property type="match status" value="1"/>
</dbReference>
<accession>A0A1Y6F316</accession>
<evidence type="ECO:0000256" key="1">
    <source>
        <dbReference type="ARBA" id="ARBA00022553"/>
    </source>
</evidence>
<dbReference type="PANTHER" id="PTHR44591">
    <property type="entry name" value="STRESS RESPONSE REGULATOR PROTEIN 1"/>
    <property type="match status" value="1"/>
</dbReference>